<keyword evidence="2" id="KW-0472">Membrane</keyword>
<organism evidence="4 5">
    <name type="scientific">Pseudoclavibacter chungangensis</name>
    <dbReference type="NCBI Taxonomy" id="587635"/>
    <lineage>
        <taxon>Bacteria</taxon>
        <taxon>Bacillati</taxon>
        <taxon>Actinomycetota</taxon>
        <taxon>Actinomycetes</taxon>
        <taxon>Micrococcales</taxon>
        <taxon>Microbacteriaceae</taxon>
        <taxon>Pseudoclavibacter</taxon>
    </lineage>
</organism>
<keyword evidence="5" id="KW-1185">Reference proteome</keyword>
<evidence type="ECO:0008006" key="6">
    <source>
        <dbReference type="Google" id="ProtNLM"/>
    </source>
</evidence>
<keyword evidence="2" id="KW-0812">Transmembrane</keyword>
<dbReference type="OrthoDB" id="4318225at2"/>
<dbReference type="AlphaFoldDB" id="A0A7J5C0U4"/>
<dbReference type="EMBL" id="WBJZ01000002">
    <property type="protein sequence ID" value="KAB1662239.1"/>
    <property type="molecule type" value="Genomic_DNA"/>
</dbReference>
<evidence type="ECO:0000256" key="3">
    <source>
        <dbReference type="SAM" id="SignalP"/>
    </source>
</evidence>
<dbReference type="RefSeq" id="WP_158039177.1">
    <property type="nucleotide sequence ID" value="NZ_JACCFV010000001.1"/>
</dbReference>
<evidence type="ECO:0000256" key="1">
    <source>
        <dbReference type="SAM" id="MobiDB-lite"/>
    </source>
</evidence>
<feature type="signal peptide" evidence="3">
    <location>
        <begin position="1"/>
        <end position="37"/>
    </location>
</feature>
<keyword evidence="2" id="KW-1133">Transmembrane helix</keyword>
<gene>
    <name evidence="4" type="ORF">F8O01_01920</name>
</gene>
<keyword evidence="3" id="KW-0732">Signal</keyword>
<evidence type="ECO:0000313" key="4">
    <source>
        <dbReference type="EMBL" id="KAB1662239.1"/>
    </source>
</evidence>
<name>A0A7J5C0U4_9MICO</name>
<proteinExistence type="predicted"/>
<feature type="chain" id="PRO_5029644597" description="Cell wall protein" evidence="3">
    <location>
        <begin position="38"/>
        <end position="438"/>
    </location>
</feature>
<protein>
    <recommendedName>
        <fullName evidence="6">Cell wall protein</fullName>
    </recommendedName>
</protein>
<evidence type="ECO:0000313" key="5">
    <source>
        <dbReference type="Proteomes" id="UP000467240"/>
    </source>
</evidence>
<feature type="region of interest" description="Disordered" evidence="1">
    <location>
        <begin position="34"/>
        <end position="67"/>
    </location>
</feature>
<dbReference type="Proteomes" id="UP000467240">
    <property type="component" value="Unassembled WGS sequence"/>
</dbReference>
<evidence type="ECO:0000256" key="2">
    <source>
        <dbReference type="SAM" id="Phobius"/>
    </source>
</evidence>
<accession>A0A7J5C0U4</accession>
<feature type="compositionally biased region" description="Low complexity" evidence="1">
    <location>
        <begin position="34"/>
        <end position="55"/>
    </location>
</feature>
<comment type="caution">
    <text evidence="4">The sequence shown here is derived from an EMBL/GenBank/DDBJ whole genome shotgun (WGS) entry which is preliminary data.</text>
</comment>
<sequence>MTSVANTRTTRRPRHVLLHVVLAVAVLLGLGATPAAADGGTTPSSTPAATTVGSTERTTATPITGGLRSLDTTIDDSRTRYYRVDRTIPGSTIDVGVSAAFDPADERVRIEATLETLDGESCAEETASPVTGFDVFGDASVSLTASALRPDTGVCGSADSVVLAVDLTRTGTGPGQGEPVDLELLVGEEPPAANLAALPAPDPTVPAPAPLPAADGSAGTISPGTDYASAPIAASGSYAGSIAPGATQYVTVPLDYGQRLTVNVRFDAVDDVATTARPNAALAIRNPYRGVVSPSQVRDADGNGPNGALSSDETTSFTAVSFDVSYLSRGLDFGAGRSGNTSEADASTAGPYTIALALGTPPWGDAAEQYTYTLTFQVSGEAGVGAPEYESGGPLVPWPVDPVGPPGIAVGLAIAGAVLVLGGATSLVVLLVRRRPAR</sequence>
<reference evidence="4 5" key="1">
    <citation type="submission" date="2019-09" db="EMBL/GenBank/DDBJ databases">
        <title>Phylogeny of genus Pseudoclavibacter and closely related genus.</title>
        <authorList>
            <person name="Li Y."/>
        </authorList>
    </citation>
    <scope>NUCLEOTIDE SEQUENCE [LARGE SCALE GENOMIC DNA]</scope>
    <source>
        <strain evidence="4 5">DSM 23821</strain>
    </source>
</reference>
<feature type="transmembrane region" description="Helical" evidence="2">
    <location>
        <begin position="408"/>
        <end position="432"/>
    </location>
</feature>